<dbReference type="PIRSF" id="PIRSF006060">
    <property type="entry name" value="AA_transporter"/>
    <property type="match status" value="1"/>
</dbReference>
<keyword evidence="5 6" id="KW-0472">Membrane</keyword>
<evidence type="ECO:0000313" key="8">
    <source>
        <dbReference type="Proteomes" id="UP001143309"/>
    </source>
</evidence>
<feature type="transmembrane region" description="Helical" evidence="6">
    <location>
        <begin position="27"/>
        <end position="48"/>
    </location>
</feature>
<keyword evidence="4 6" id="KW-1133">Transmembrane helix</keyword>
<dbReference type="PANTHER" id="PTHR43243">
    <property type="entry name" value="INNER MEMBRANE TRANSPORTER YGJI-RELATED"/>
    <property type="match status" value="1"/>
</dbReference>
<evidence type="ECO:0000256" key="6">
    <source>
        <dbReference type="SAM" id="Phobius"/>
    </source>
</evidence>
<keyword evidence="2" id="KW-0813">Transport</keyword>
<feature type="transmembrane region" description="Helical" evidence="6">
    <location>
        <begin position="423"/>
        <end position="442"/>
    </location>
</feature>
<gene>
    <name evidence="7" type="ORF">GCM10008174_02450</name>
</gene>
<organism evidence="7 8">
    <name type="scientific">Methylopila turkensis</name>
    <dbReference type="NCBI Taxonomy" id="1437816"/>
    <lineage>
        <taxon>Bacteria</taxon>
        <taxon>Pseudomonadati</taxon>
        <taxon>Pseudomonadota</taxon>
        <taxon>Alphaproteobacteria</taxon>
        <taxon>Hyphomicrobiales</taxon>
        <taxon>Methylopilaceae</taxon>
        <taxon>Methylopila</taxon>
    </lineage>
</organism>
<protein>
    <submittedName>
        <fullName evidence="7">Amino acid permease</fullName>
    </submittedName>
</protein>
<dbReference type="AlphaFoldDB" id="A0A9W6N4U2"/>
<reference evidence="7" key="2">
    <citation type="submission" date="2023-01" db="EMBL/GenBank/DDBJ databases">
        <authorList>
            <person name="Sun Q."/>
            <person name="Evtushenko L."/>
        </authorList>
    </citation>
    <scope>NUCLEOTIDE SEQUENCE</scope>
    <source>
        <strain evidence="7">VKM B-2748</strain>
    </source>
</reference>
<feature type="transmembrane region" description="Helical" evidence="6">
    <location>
        <begin position="362"/>
        <end position="383"/>
    </location>
</feature>
<evidence type="ECO:0000256" key="4">
    <source>
        <dbReference type="ARBA" id="ARBA00022989"/>
    </source>
</evidence>
<dbReference type="GO" id="GO:0016020">
    <property type="term" value="C:membrane"/>
    <property type="evidence" value="ECO:0007669"/>
    <property type="project" value="UniProtKB-SubCell"/>
</dbReference>
<dbReference type="InterPro" id="IPR002293">
    <property type="entry name" value="AA/rel_permease1"/>
</dbReference>
<feature type="transmembrane region" description="Helical" evidence="6">
    <location>
        <begin position="287"/>
        <end position="317"/>
    </location>
</feature>
<dbReference type="EMBL" id="BSFL01000001">
    <property type="protein sequence ID" value="GLK78504.1"/>
    <property type="molecule type" value="Genomic_DNA"/>
</dbReference>
<feature type="transmembrane region" description="Helical" evidence="6">
    <location>
        <begin position="338"/>
        <end position="356"/>
    </location>
</feature>
<dbReference type="Gene3D" id="1.20.1740.10">
    <property type="entry name" value="Amino acid/polyamine transporter I"/>
    <property type="match status" value="1"/>
</dbReference>
<feature type="transmembrane region" description="Helical" evidence="6">
    <location>
        <begin position="204"/>
        <end position="223"/>
    </location>
</feature>
<name>A0A9W6N4U2_9HYPH</name>
<keyword evidence="3 6" id="KW-0812">Transmembrane</keyword>
<feature type="transmembrane region" description="Helical" evidence="6">
    <location>
        <begin position="129"/>
        <end position="152"/>
    </location>
</feature>
<feature type="transmembrane region" description="Helical" evidence="6">
    <location>
        <begin position="159"/>
        <end position="184"/>
    </location>
</feature>
<dbReference type="PANTHER" id="PTHR43243:SF4">
    <property type="entry name" value="CATIONIC AMINO ACID TRANSPORTER 4"/>
    <property type="match status" value="1"/>
</dbReference>
<evidence type="ECO:0000256" key="3">
    <source>
        <dbReference type="ARBA" id="ARBA00022692"/>
    </source>
</evidence>
<comment type="subcellular location">
    <subcellularLocation>
        <location evidence="1">Membrane</location>
        <topology evidence="1">Multi-pass membrane protein</topology>
    </subcellularLocation>
</comment>
<dbReference type="Pfam" id="PF13520">
    <property type="entry name" value="AA_permease_2"/>
    <property type="match status" value="1"/>
</dbReference>
<feature type="transmembrane region" description="Helical" evidence="6">
    <location>
        <begin position="244"/>
        <end position="267"/>
    </location>
</feature>
<dbReference type="Proteomes" id="UP001143309">
    <property type="component" value="Unassembled WGS sequence"/>
</dbReference>
<reference evidence="7" key="1">
    <citation type="journal article" date="2014" name="Int. J. Syst. Evol. Microbiol.">
        <title>Complete genome sequence of Corynebacterium casei LMG S-19264T (=DSM 44701T), isolated from a smear-ripened cheese.</title>
        <authorList>
            <consortium name="US DOE Joint Genome Institute (JGI-PGF)"/>
            <person name="Walter F."/>
            <person name="Albersmeier A."/>
            <person name="Kalinowski J."/>
            <person name="Ruckert C."/>
        </authorList>
    </citation>
    <scope>NUCLEOTIDE SEQUENCE</scope>
    <source>
        <strain evidence="7">VKM B-2748</strain>
    </source>
</reference>
<feature type="transmembrane region" description="Helical" evidence="6">
    <location>
        <begin position="54"/>
        <end position="77"/>
    </location>
</feature>
<feature type="transmembrane region" description="Helical" evidence="6">
    <location>
        <begin position="98"/>
        <end position="117"/>
    </location>
</feature>
<dbReference type="GO" id="GO:0015171">
    <property type="term" value="F:amino acid transmembrane transporter activity"/>
    <property type="evidence" value="ECO:0007669"/>
    <property type="project" value="TreeGrafter"/>
</dbReference>
<evidence type="ECO:0000256" key="5">
    <source>
        <dbReference type="ARBA" id="ARBA00023136"/>
    </source>
</evidence>
<evidence type="ECO:0000313" key="7">
    <source>
        <dbReference type="EMBL" id="GLK78504.1"/>
    </source>
</evidence>
<evidence type="ECO:0000256" key="1">
    <source>
        <dbReference type="ARBA" id="ARBA00004141"/>
    </source>
</evidence>
<feature type="transmembrane region" description="Helical" evidence="6">
    <location>
        <begin position="395"/>
        <end position="417"/>
    </location>
</feature>
<proteinExistence type="predicted"/>
<comment type="caution">
    <text evidence="7">The sequence shown here is derived from an EMBL/GenBank/DDBJ whole genome shotgun (WGS) entry which is preliminary data.</text>
</comment>
<sequence length="464" mass="49180">MTASDVAATKGSDGEPTLDRSVTLWQITLYGLGSMLGAGIYGLIGQAAGQLGSAVWMAFIVSMIAAMLTGLSYANIVSRYPKAGGAAYVTQRAYMIPLLSYVVGLTVVCSGLTSIATQSNVVAESLAKLFSLTIPIWVLAIGFLMVIGGILLRGIKECMWFNAVCTVIEATGLLIVIASGVSYWGDQNLLTFPPEASHNGEFGAIAILIMQGAVLTFFSFIGFEDMLNVAEEVKDARRNMPVAIIMAMVAATLIYMAVAITAVSVIPWNELPKALALVAVVEKAWPWFPPIILSVITIFAVANTALVNWVMGSRLLYGMSRQGLMPQAFGKVNASRRTPHVAIMAIFAIVVVLSLIGDIKALASSTVLLLLTVFTVVNVALVILKQREPAPEGSFEVPVIVPALGALVCSSLIVVRLFQTGDFTAPAIAIGLIAAITALYFLTGAGKDQERLQRFIAQEEAAEA</sequence>
<evidence type="ECO:0000256" key="2">
    <source>
        <dbReference type="ARBA" id="ARBA00022448"/>
    </source>
</evidence>
<accession>A0A9W6N4U2</accession>
<dbReference type="RefSeq" id="WP_271199024.1">
    <property type="nucleotide sequence ID" value="NZ_BSFL01000001.1"/>
</dbReference>
<keyword evidence="8" id="KW-1185">Reference proteome</keyword>